<dbReference type="OrthoDB" id="3540322at2"/>
<accession>A0A366LN27</accession>
<comment type="caution">
    <text evidence="2">The sequence shown here is derived from an EMBL/GenBank/DDBJ whole genome shotgun (WGS) entry which is preliminary data.</text>
</comment>
<organism evidence="2 3">
    <name type="scientific">Spongiactinospora rosea</name>
    <dbReference type="NCBI Taxonomy" id="2248750"/>
    <lineage>
        <taxon>Bacteria</taxon>
        <taxon>Bacillati</taxon>
        <taxon>Actinomycetota</taxon>
        <taxon>Actinomycetes</taxon>
        <taxon>Streptosporangiales</taxon>
        <taxon>Streptosporangiaceae</taxon>
        <taxon>Spongiactinospora</taxon>
    </lineage>
</organism>
<dbReference type="RefSeq" id="WP_113985814.1">
    <property type="nucleotide sequence ID" value="NZ_QMEY01000028.1"/>
</dbReference>
<dbReference type="EMBL" id="QMEY01000028">
    <property type="protein sequence ID" value="RBQ14903.1"/>
    <property type="molecule type" value="Genomic_DNA"/>
</dbReference>
<dbReference type="InterPro" id="IPR058776">
    <property type="entry name" value="KhtT-like_N"/>
</dbReference>
<dbReference type="AlphaFoldDB" id="A0A366LN27"/>
<gene>
    <name evidence="2" type="ORF">DP939_38765</name>
</gene>
<evidence type="ECO:0000259" key="1">
    <source>
        <dbReference type="Pfam" id="PF25991"/>
    </source>
</evidence>
<reference evidence="2 3" key="1">
    <citation type="submission" date="2018-06" db="EMBL/GenBank/DDBJ databases">
        <title>Sphaerisporangium craniellae sp. nov., isolated from a marine sponge in the South China Sea.</title>
        <authorList>
            <person name="Li L."/>
        </authorList>
    </citation>
    <scope>NUCLEOTIDE SEQUENCE [LARGE SCALE GENOMIC DNA]</scope>
    <source>
        <strain evidence="2 3">LHW63015</strain>
    </source>
</reference>
<proteinExistence type="predicted"/>
<dbReference type="Proteomes" id="UP000253303">
    <property type="component" value="Unassembled WGS sequence"/>
</dbReference>
<feature type="domain" description="Potassium/proton antiporter subunit KhtT-like N-terminal" evidence="1">
    <location>
        <begin position="1"/>
        <end position="69"/>
    </location>
</feature>
<keyword evidence="3" id="KW-1185">Reference proteome</keyword>
<sequence>MDVTRTTVPGTGLIHQFGTRGGQRLAVLVDGAGRRHLLVYAAADPDAPAQTIVMERDEADQVAEVLHSRPIADRLARLERRFAEMTGEAP</sequence>
<protein>
    <recommendedName>
        <fullName evidence="1">Potassium/proton antiporter subunit KhtT-like N-terminal domain-containing protein</fullName>
    </recommendedName>
</protein>
<evidence type="ECO:0000313" key="2">
    <source>
        <dbReference type="EMBL" id="RBQ14903.1"/>
    </source>
</evidence>
<dbReference type="Pfam" id="PF25991">
    <property type="entry name" value="KhtT_N"/>
    <property type="match status" value="1"/>
</dbReference>
<evidence type="ECO:0000313" key="3">
    <source>
        <dbReference type="Proteomes" id="UP000253303"/>
    </source>
</evidence>
<name>A0A366LN27_9ACTN</name>